<reference evidence="13" key="1">
    <citation type="submission" date="2016-11" db="EMBL/GenBank/DDBJ databases">
        <authorList>
            <person name="Varghese N."/>
            <person name="Submissions S."/>
        </authorList>
    </citation>
    <scope>NUCLEOTIDE SEQUENCE [LARGE SCALE GENOMIC DNA]</scope>
    <source>
        <strain evidence="13">DSM 11003</strain>
    </source>
</reference>
<dbReference type="GO" id="GO:0004845">
    <property type="term" value="F:uracil phosphoribosyltransferase activity"/>
    <property type="evidence" value="ECO:0007669"/>
    <property type="project" value="UniProtKB-UniRule"/>
</dbReference>
<comment type="pathway">
    <text evidence="2">Pyrimidine metabolism; UMP biosynthesis via salvage pathway; UMP from uracil: step 1/1.</text>
</comment>
<dbReference type="InterPro" id="IPR050054">
    <property type="entry name" value="UPRTase/APRTase"/>
</dbReference>
<evidence type="ECO:0000256" key="7">
    <source>
        <dbReference type="ARBA" id="ARBA00022679"/>
    </source>
</evidence>
<dbReference type="EMBL" id="FQWY01000013">
    <property type="protein sequence ID" value="SHG81431.1"/>
    <property type="molecule type" value="Genomic_DNA"/>
</dbReference>
<dbReference type="RefSeq" id="WP_073091032.1">
    <property type="nucleotide sequence ID" value="NZ_FQWY01000013.1"/>
</dbReference>
<gene>
    <name evidence="12" type="ORF">SAMN02745221_01039</name>
</gene>
<feature type="domain" description="Phosphoribosyltransferase" evidence="11">
    <location>
        <begin position="7"/>
        <end position="210"/>
    </location>
</feature>
<dbReference type="InterPro" id="IPR005765">
    <property type="entry name" value="UPRT"/>
</dbReference>
<comment type="cofactor">
    <cofactor evidence="1">
        <name>Mg(2+)</name>
        <dbReference type="ChEBI" id="CHEBI:18420"/>
    </cofactor>
</comment>
<evidence type="ECO:0000313" key="12">
    <source>
        <dbReference type="EMBL" id="SHG81431.1"/>
    </source>
</evidence>
<evidence type="ECO:0000256" key="10">
    <source>
        <dbReference type="NCBIfam" id="TIGR01091"/>
    </source>
</evidence>
<dbReference type="UniPathway" id="UPA00574">
    <property type="reaction ID" value="UER00636"/>
</dbReference>
<keyword evidence="6 12" id="KW-0328">Glycosyltransferase</keyword>
<dbReference type="Pfam" id="PF14681">
    <property type="entry name" value="UPRTase"/>
    <property type="match status" value="1"/>
</dbReference>
<dbReference type="SUPFAM" id="SSF53271">
    <property type="entry name" value="PRTase-like"/>
    <property type="match status" value="1"/>
</dbReference>
<dbReference type="GO" id="GO:0006223">
    <property type="term" value="P:uracil salvage"/>
    <property type="evidence" value="ECO:0007669"/>
    <property type="project" value="InterPro"/>
</dbReference>
<evidence type="ECO:0000256" key="5">
    <source>
        <dbReference type="ARBA" id="ARBA00022533"/>
    </source>
</evidence>
<dbReference type="InterPro" id="IPR000836">
    <property type="entry name" value="PRTase_dom"/>
</dbReference>
<dbReference type="EC" id="2.4.2.9" evidence="4 10"/>
<comment type="similarity">
    <text evidence="3">Belongs to the UPRTase family.</text>
</comment>
<keyword evidence="9" id="KW-0342">GTP-binding</keyword>
<dbReference type="STRING" id="1123382.SAMN02745221_01039"/>
<keyword evidence="7 12" id="KW-0808">Transferase</keyword>
<sequence length="212" mass="23254">MEHVTVLNNPIAGNCIKALRDKETKTSDFRRALRTLGYLLAVEACQKLKTKEDKVITPLEVEAVCSYVDDSRILLVPVLRAGLGLVESFLTFLPSARVAHVGMYRDHETLEAKPYLNNVPPNKGGIDQVIVLDPMLATGNSGVKALEFVVEKGYKPEQIIYVCAFAAEPGIKQVLNKFPGVEIITAVIDPILNDKGYIVPGLGDAGDRLYLY</sequence>
<organism evidence="12 13">
    <name type="scientific">Thermosyntropha lipolytica DSM 11003</name>
    <dbReference type="NCBI Taxonomy" id="1123382"/>
    <lineage>
        <taxon>Bacteria</taxon>
        <taxon>Bacillati</taxon>
        <taxon>Bacillota</taxon>
        <taxon>Clostridia</taxon>
        <taxon>Eubacteriales</taxon>
        <taxon>Syntrophomonadaceae</taxon>
        <taxon>Thermosyntropha</taxon>
    </lineage>
</organism>
<dbReference type="OrthoDB" id="9781675at2"/>
<keyword evidence="5" id="KW-0021">Allosteric enzyme</keyword>
<evidence type="ECO:0000256" key="4">
    <source>
        <dbReference type="ARBA" id="ARBA00011894"/>
    </source>
</evidence>
<protein>
    <recommendedName>
        <fullName evidence="4 10">Uracil phosphoribosyltransferase</fullName>
        <ecNumber evidence="4 10">2.4.2.9</ecNumber>
    </recommendedName>
</protein>
<accession>A0A1M5MVW6</accession>
<dbReference type="AlphaFoldDB" id="A0A1M5MVW6"/>
<keyword evidence="13" id="KW-1185">Reference proteome</keyword>
<evidence type="ECO:0000313" key="13">
    <source>
        <dbReference type="Proteomes" id="UP000242329"/>
    </source>
</evidence>
<dbReference type="PANTHER" id="PTHR32315">
    <property type="entry name" value="ADENINE PHOSPHORIBOSYLTRANSFERASE"/>
    <property type="match status" value="1"/>
</dbReference>
<dbReference type="InterPro" id="IPR029057">
    <property type="entry name" value="PRTase-like"/>
</dbReference>
<evidence type="ECO:0000256" key="6">
    <source>
        <dbReference type="ARBA" id="ARBA00022676"/>
    </source>
</evidence>
<dbReference type="FunFam" id="3.40.50.2020:FF:000023">
    <property type="entry name" value="Probable uracil phosphoribosyltransferase"/>
    <property type="match status" value="1"/>
</dbReference>
<evidence type="ECO:0000256" key="3">
    <source>
        <dbReference type="ARBA" id="ARBA00009516"/>
    </source>
</evidence>
<dbReference type="CDD" id="cd06223">
    <property type="entry name" value="PRTases_typeI"/>
    <property type="match status" value="1"/>
</dbReference>
<evidence type="ECO:0000256" key="8">
    <source>
        <dbReference type="ARBA" id="ARBA00022741"/>
    </source>
</evidence>
<name>A0A1M5MVW6_9FIRM</name>
<dbReference type="Proteomes" id="UP000242329">
    <property type="component" value="Unassembled WGS sequence"/>
</dbReference>
<dbReference type="PANTHER" id="PTHR32315:SF4">
    <property type="entry name" value="URACIL PHOSPHORIBOSYLTRANSFERASE, CHLOROPLASTIC"/>
    <property type="match status" value="1"/>
</dbReference>
<dbReference type="GO" id="GO:0044206">
    <property type="term" value="P:UMP salvage"/>
    <property type="evidence" value="ECO:0007669"/>
    <property type="project" value="UniProtKB-UniPathway"/>
</dbReference>
<proteinExistence type="inferred from homology"/>
<dbReference type="NCBIfam" id="TIGR01091">
    <property type="entry name" value="upp"/>
    <property type="match status" value="1"/>
</dbReference>
<evidence type="ECO:0000256" key="2">
    <source>
        <dbReference type="ARBA" id="ARBA00005180"/>
    </source>
</evidence>
<dbReference type="GO" id="GO:0005525">
    <property type="term" value="F:GTP binding"/>
    <property type="evidence" value="ECO:0007669"/>
    <property type="project" value="UniProtKB-KW"/>
</dbReference>
<dbReference type="NCBIfam" id="NF001097">
    <property type="entry name" value="PRK00129.1"/>
    <property type="match status" value="1"/>
</dbReference>
<evidence type="ECO:0000256" key="1">
    <source>
        <dbReference type="ARBA" id="ARBA00001946"/>
    </source>
</evidence>
<dbReference type="Gene3D" id="3.40.50.2020">
    <property type="match status" value="1"/>
</dbReference>
<evidence type="ECO:0000259" key="11">
    <source>
        <dbReference type="Pfam" id="PF14681"/>
    </source>
</evidence>
<evidence type="ECO:0000256" key="9">
    <source>
        <dbReference type="ARBA" id="ARBA00023134"/>
    </source>
</evidence>
<keyword evidence="8" id="KW-0547">Nucleotide-binding</keyword>